<dbReference type="SUPFAM" id="SSF56496">
    <property type="entry name" value="Fibrinogen C-terminal domain-like"/>
    <property type="match status" value="1"/>
</dbReference>
<dbReference type="CDD" id="cd00087">
    <property type="entry name" value="FReD"/>
    <property type="match status" value="1"/>
</dbReference>
<sequence length="230" mass="26807">MISLLVYFKYVGLECFIVFCNFQGKQLTAYCDLQNDGGGWIVVQRRIDGKQSFNQNWNRYKSGFGNPLHEFWIGNENLHVLTDRKDVILHIQMMTWEGKNYTAVYSGFHVGSEQEKYKLNIQQIISGDAGDSFKYPSSYMLRHNNMAFSTPDRDNDVSFQNCAQLLQSGWWFNMCYSSNLNGVYLKGPYGHRYYGESFGQPTTEGTGIEWYPLKQKQYSLKYVEMKIRAK</sequence>
<dbReference type="PANTHER" id="PTHR47221">
    <property type="entry name" value="FIBRINOGEN ALPHA CHAIN"/>
    <property type="match status" value="1"/>
</dbReference>
<dbReference type="Gene3D" id="3.90.215.10">
    <property type="entry name" value="Gamma Fibrinogen, chain A, domain 1"/>
    <property type="match status" value="1"/>
</dbReference>
<evidence type="ECO:0000256" key="2">
    <source>
        <dbReference type="ARBA" id="ARBA00022525"/>
    </source>
</evidence>
<dbReference type="PROSITE" id="PS51406">
    <property type="entry name" value="FIBRINOGEN_C_2"/>
    <property type="match status" value="1"/>
</dbReference>
<dbReference type="SMART" id="SM00186">
    <property type="entry name" value="FBG"/>
    <property type="match status" value="1"/>
</dbReference>
<protein>
    <submittedName>
        <fullName evidence="6">FCN</fullName>
    </submittedName>
</protein>
<organism evidence="6 7">
    <name type="scientific">Mytilus coruscus</name>
    <name type="common">Sea mussel</name>
    <dbReference type="NCBI Taxonomy" id="42192"/>
    <lineage>
        <taxon>Eukaryota</taxon>
        <taxon>Metazoa</taxon>
        <taxon>Spiralia</taxon>
        <taxon>Lophotrochozoa</taxon>
        <taxon>Mollusca</taxon>
        <taxon>Bivalvia</taxon>
        <taxon>Autobranchia</taxon>
        <taxon>Pteriomorphia</taxon>
        <taxon>Mytilida</taxon>
        <taxon>Mytiloidea</taxon>
        <taxon>Mytilidae</taxon>
        <taxon>Mytilinae</taxon>
        <taxon>Mytilus</taxon>
    </lineage>
</organism>
<feature type="domain" description="Fibrinogen C-terminal" evidence="5">
    <location>
        <begin position="6"/>
        <end position="230"/>
    </location>
</feature>
<dbReference type="InterPro" id="IPR036056">
    <property type="entry name" value="Fibrinogen-like_C"/>
</dbReference>
<dbReference type="InterPro" id="IPR014716">
    <property type="entry name" value="Fibrinogen_a/b/g_C_1"/>
</dbReference>
<dbReference type="PROSITE" id="PS00514">
    <property type="entry name" value="FIBRINOGEN_C_1"/>
    <property type="match status" value="1"/>
</dbReference>
<gene>
    <name evidence="6" type="ORF">MCOR_17361</name>
</gene>
<comment type="subcellular location">
    <subcellularLocation>
        <location evidence="1">Secreted</location>
    </subcellularLocation>
</comment>
<dbReference type="InterPro" id="IPR002181">
    <property type="entry name" value="Fibrinogen_a/b/g_C_dom"/>
</dbReference>
<evidence type="ECO:0000256" key="4">
    <source>
        <dbReference type="ARBA" id="ARBA00023180"/>
    </source>
</evidence>
<keyword evidence="3" id="KW-1015">Disulfide bond</keyword>
<keyword evidence="7" id="KW-1185">Reference proteome</keyword>
<evidence type="ECO:0000256" key="3">
    <source>
        <dbReference type="ARBA" id="ARBA00023157"/>
    </source>
</evidence>
<name>A0A6J8BC56_MYTCO</name>
<dbReference type="EMBL" id="CACVKT020003067">
    <property type="protein sequence ID" value="CAC5381505.1"/>
    <property type="molecule type" value="Genomic_DNA"/>
</dbReference>
<dbReference type="Pfam" id="PF00147">
    <property type="entry name" value="Fibrinogen_C"/>
    <property type="match status" value="1"/>
</dbReference>
<reference evidence="6 7" key="1">
    <citation type="submission" date="2020-06" db="EMBL/GenBank/DDBJ databases">
        <authorList>
            <person name="Li R."/>
            <person name="Bekaert M."/>
        </authorList>
    </citation>
    <scope>NUCLEOTIDE SEQUENCE [LARGE SCALE GENOMIC DNA]</scope>
    <source>
        <strain evidence="7">wild</strain>
    </source>
</reference>
<dbReference type="Proteomes" id="UP000507470">
    <property type="component" value="Unassembled WGS sequence"/>
</dbReference>
<dbReference type="GO" id="GO:0030674">
    <property type="term" value="F:protein-macromolecule adaptor activity"/>
    <property type="evidence" value="ECO:0007669"/>
    <property type="project" value="TreeGrafter"/>
</dbReference>
<evidence type="ECO:0000259" key="5">
    <source>
        <dbReference type="PROSITE" id="PS51406"/>
    </source>
</evidence>
<dbReference type="InterPro" id="IPR037579">
    <property type="entry name" value="FIB_ANG-like"/>
</dbReference>
<keyword evidence="2" id="KW-0964">Secreted</keyword>
<proteinExistence type="predicted"/>
<evidence type="ECO:0000313" key="7">
    <source>
        <dbReference type="Proteomes" id="UP000507470"/>
    </source>
</evidence>
<dbReference type="GO" id="GO:0034116">
    <property type="term" value="P:positive regulation of heterotypic cell-cell adhesion"/>
    <property type="evidence" value="ECO:0007669"/>
    <property type="project" value="TreeGrafter"/>
</dbReference>
<dbReference type="GO" id="GO:0005577">
    <property type="term" value="C:fibrinogen complex"/>
    <property type="evidence" value="ECO:0007669"/>
    <property type="project" value="TreeGrafter"/>
</dbReference>
<keyword evidence="4" id="KW-0325">Glycoprotein</keyword>
<dbReference type="PANTHER" id="PTHR47221:SF5">
    <property type="entry name" value="FIBRINOGEN C-TERMINAL DOMAIN-CONTAINING PROTEIN"/>
    <property type="match status" value="1"/>
</dbReference>
<evidence type="ECO:0000313" key="6">
    <source>
        <dbReference type="EMBL" id="CAC5381505.1"/>
    </source>
</evidence>
<evidence type="ECO:0000256" key="1">
    <source>
        <dbReference type="ARBA" id="ARBA00004613"/>
    </source>
</evidence>
<dbReference type="InterPro" id="IPR020837">
    <property type="entry name" value="Fibrinogen_CS"/>
</dbReference>
<dbReference type="AlphaFoldDB" id="A0A6J8BC56"/>
<dbReference type="GO" id="GO:0005201">
    <property type="term" value="F:extracellular matrix structural constituent"/>
    <property type="evidence" value="ECO:0007669"/>
    <property type="project" value="TreeGrafter"/>
</dbReference>
<dbReference type="OrthoDB" id="6121066at2759"/>
<accession>A0A6J8BC56</accession>